<dbReference type="AlphaFoldDB" id="A1S9J1"/>
<evidence type="ECO:0000313" key="2">
    <source>
        <dbReference type="EMBL" id="ABM01048.1"/>
    </source>
</evidence>
<dbReference type="PROSITE" id="PS51257">
    <property type="entry name" value="PROKAR_LIPOPROTEIN"/>
    <property type="match status" value="1"/>
</dbReference>
<proteinExistence type="predicted"/>
<reference evidence="2 3" key="1">
    <citation type="submission" date="2006-12" db="EMBL/GenBank/DDBJ databases">
        <title>Complete sequence of Shewanella amazonensis SB2B.</title>
        <authorList>
            <consortium name="US DOE Joint Genome Institute"/>
            <person name="Copeland A."/>
            <person name="Lucas S."/>
            <person name="Lapidus A."/>
            <person name="Barry K."/>
            <person name="Detter J.C."/>
            <person name="Glavina del Rio T."/>
            <person name="Hammon N."/>
            <person name="Israni S."/>
            <person name="Dalin E."/>
            <person name="Tice H."/>
            <person name="Pitluck S."/>
            <person name="Munk A.C."/>
            <person name="Brettin T."/>
            <person name="Bruce D."/>
            <person name="Han C."/>
            <person name="Tapia R."/>
            <person name="Gilna P."/>
            <person name="Schmutz J."/>
            <person name="Larimer F."/>
            <person name="Land M."/>
            <person name="Hauser L."/>
            <person name="Kyrpides N."/>
            <person name="Mikhailova N."/>
            <person name="Fredrickson J."/>
            <person name="Richardson P."/>
        </authorList>
    </citation>
    <scope>NUCLEOTIDE SEQUENCE [LARGE SCALE GENOMIC DNA]</scope>
    <source>
        <strain evidence="3">ATCC BAA-1098 / SB2B</strain>
    </source>
</reference>
<dbReference type="Proteomes" id="UP000009175">
    <property type="component" value="Chromosome"/>
</dbReference>
<evidence type="ECO:0000313" key="3">
    <source>
        <dbReference type="Proteomes" id="UP000009175"/>
    </source>
</evidence>
<gene>
    <name evidence="2" type="ordered locus">Sama_2845</name>
</gene>
<keyword evidence="1" id="KW-0732">Signal</keyword>
<organism evidence="2 3">
    <name type="scientific">Shewanella amazonensis (strain ATCC BAA-1098 / SB2B)</name>
    <dbReference type="NCBI Taxonomy" id="326297"/>
    <lineage>
        <taxon>Bacteria</taxon>
        <taxon>Pseudomonadati</taxon>
        <taxon>Pseudomonadota</taxon>
        <taxon>Gammaproteobacteria</taxon>
        <taxon>Alteromonadales</taxon>
        <taxon>Shewanellaceae</taxon>
        <taxon>Shewanella</taxon>
    </lineage>
</organism>
<feature type="chain" id="PRO_5002636523" description="Lipoprotein" evidence="1">
    <location>
        <begin position="21"/>
        <end position="147"/>
    </location>
</feature>
<dbReference type="KEGG" id="saz:Sama_2845"/>
<sequence length="147" mass="16670">MRKIFYLLLFSFLVGGCATGSSTEHITTPSLINDYIAEHIIEIEAYNTKYRSELNDLANKIIYECAVRKINSKKSISLEKLTNIILNGRVIYKIDDKGVIESAWYDGHNQSQAQCVNNNAVGYPLPDPKGVEYIYDQFRVEVTGDKI</sequence>
<evidence type="ECO:0000256" key="1">
    <source>
        <dbReference type="SAM" id="SignalP"/>
    </source>
</evidence>
<dbReference type="EMBL" id="CP000507">
    <property type="protein sequence ID" value="ABM01048.1"/>
    <property type="molecule type" value="Genomic_DNA"/>
</dbReference>
<name>A1S9J1_SHEAM</name>
<keyword evidence="3" id="KW-1185">Reference proteome</keyword>
<accession>A1S9J1</accession>
<feature type="signal peptide" evidence="1">
    <location>
        <begin position="1"/>
        <end position="20"/>
    </location>
</feature>
<dbReference type="RefSeq" id="WP_011760953.1">
    <property type="nucleotide sequence ID" value="NC_008700.1"/>
</dbReference>
<evidence type="ECO:0008006" key="4">
    <source>
        <dbReference type="Google" id="ProtNLM"/>
    </source>
</evidence>
<dbReference type="STRING" id="326297.Sama_2845"/>
<dbReference type="HOGENOM" id="CLU_1766755_0_0_6"/>
<protein>
    <recommendedName>
        <fullName evidence="4">Lipoprotein</fullName>
    </recommendedName>
</protein>